<protein>
    <submittedName>
        <fullName evidence="2">Uncharacterized protein</fullName>
    </submittedName>
</protein>
<proteinExistence type="predicted"/>
<keyword evidence="1" id="KW-1133">Transmembrane helix</keyword>
<reference evidence="2 3" key="1">
    <citation type="journal article" date="2011" name="Proc. Natl. Acad. Sci. U.S.A.">
        <title>Evolutionary erosion of yeast sex chromosomes by mating-type switching accidents.</title>
        <authorList>
            <person name="Gordon J.L."/>
            <person name="Armisen D."/>
            <person name="Proux-Wera E."/>
            <person name="Oheigeartaigh S.S."/>
            <person name="Byrne K.P."/>
            <person name="Wolfe K.H."/>
        </authorList>
    </citation>
    <scope>NUCLEOTIDE SEQUENCE [LARGE SCALE GENOMIC DNA]</scope>
    <source>
        <strain evidence="3">ATCC 10662 / CBS 1146 / NBRC 0425 / NCYC 2629 / NRRL Y-866</strain>
    </source>
</reference>
<sequence>MFYTQVLRSAAAAARATSRNHNSQSWAVSEAKRLTPAILGWGGFLAGCLGWPFAIKHFMSAN</sequence>
<dbReference type="OrthoDB" id="4037199at2759"/>
<organism evidence="2 3">
    <name type="scientific">Torulaspora delbrueckii</name>
    <name type="common">Yeast</name>
    <name type="synonym">Candida colliculosa</name>
    <dbReference type="NCBI Taxonomy" id="4950"/>
    <lineage>
        <taxon>Eukaryota</taxon>
        <taxon>Fungi</taxon>
        <taxon>Dikarya</taxon>
        <taxon>Ascomycota</taxon>
        <taxon>Saccharomycotina</taxon>
        <taxon>Saccharomycetes</taxon>
        <taxon>Saccharomycetales</taxon>
        <taxon>Saccharomycetaceae</taxon>
        <taxon>Torulaspora</taxon>
    </lineage>
</organism>
<gene>
    <name evidence="2" type="primary">TDEL0F04000</name>
    <name evidence="2" type="ORF">TDEL_0F04000</name>
</gene>
<keyword evidence="1" id="KW-0812">Transmembrane</keyword>
<dbReference type="eggNOG" id="ENOG502SFY0">
    <property type="taxonomic scope" value="Eukaryota"/>
</dbReference>
<name>G8ZX67_TORDE</name>
<dbReference type="KEGG" id="tdl:TDEL_0F04000"/>
<dbReference type="AlphaFoldDB" id="G8ZX67"/>
<dbReference type="GeneID" id="11501806"/>
<dbReference type="RefSeq" id="XP_003682422.1">
    <property type="nucleotide sequence ID" value="XM_003682374.1"/>
</dbReference>
<keyword evidence="1" id="KW-0472">Membrane</keyword>
<accession>G8ZX67</accession>
<evidence type="ECO:0000313" key="2">
    <source>
        <dbReference type="EMBL" id="CCE93211.1"/>
    </source>
</evidence>
<keyword evidence="3" id="KW-1185">Reference proteome</keyword>
<dbReference type="Proteomes" id="UP000005627">
    <property type="component" value="Chromosome 6"/>
</dbReference>
<evidence type="ECO:0000313" key="3">
    <source>
        <dbReference type="Proteomes" id="UP000005627"/>
    </source>
</evidence>
<evidence type="ECO:0000256" key="1">
    <source>
        <dbReference type="SAM" id="Phobius"/>
    </source>
</evidence>
<dbReference type="HOGENOM" id="CLU_195457_0_0_1"/>
<dbReference type="FunCoup" id="G8ZX67">
    <property type="interactions" value="30"/>
</dbReference>
<feature type="transmembrane region" description="Helical" evidence="1">
    <location>
        <begin position="38"/>
        <end position="55"/>
    </location>
</feature>
<dbReference type="EMBL" id="HE616747">
    <property type="protein sequence ID" value="CCE93211.1"/>
    <property type="molecule type" value="Genomic_DNA"/>
</dbReference>
<dbReference type="InParanoid" id="G8ZX67"/>